<proteinExistence type="predicted"/>
<keyword evidence="1" id="KW-0812">Transmembrane</keyword>
<dbReference type="AlphaFoldDB" id="A0A518E031"/>
<name>A0A518E031_9BACT</name>
<feature type="transmembrane region" description="Helical" evidence="1">
    <location>
        <begin position="26"/>
        <end position="54"/>
    </location>
</feature>
<evidence type="ECO:0000256" key="1">
    <source>
        <dbReference type="SAM" id="Phobius"/>
    </source>
</evidence>
<keyword evidence="1" id="KW-1133">Transmembrane helix</keyword>
<keyword evidence="3" id="KW-1185">Reference proteome</keyword>
<protein>
    <submittedName>
        <fullName evidence="2">Uncharacterized protein</fullName>
    </submittedName>
</protein>
<gene>
    <name evidence="2" type="ORF">Pla8534_52920</name>
</gene>
<evidence type="ECO:0000313" key="2">
    <source>
        <dbReference type="EMBL" id="QDU97444.1"/>
    </source>
</evidence>
<dbReference type="KEGG" id="lcre:Pla8534_52920"/>
<dbReference type="RefSeq" id="WP_145056216.1">
    <property type="nucleotide sequence ID" value="NZ_CP036433.1"/>
</dbReference>
<organism evidence="2 3">
    <name type="scientific">Lignipirellula cremea</name>
    <dbReference type="NCBI Taxonomy" id="2528010"/>
    <lineage>
        <taxon>Bacteria</taxon>
        <taxon>Pseudomonadati</taxon>
        <taxon>Planctomycetota</taxon>
        <taxon>Planctomycetia</taxon>
        <taxon>Pirellulales</taxon>
        <taxon>Pirellulaceae</taxon>
        <taxon>Lignipirellula</taxon>
    </lineage>
</organism>
<accession>A0A518E031</accession>
<sequence length="188" mass="20933">MSRPTEHAGYREVIYIGPPPPRPSNWLGAIGFFTTFLSCGVLSPVGLLLSLLALPGRPRSFALAGVVLGGLGTGLIVSAYYGMSQESRYLLNQGLTRATVQRLREAREVLQYQTETTGGVPDGVQGNKAILHLTDAWENSLRYDLHPEEHFYVVRSAGVDQQYETRDDLMVRVDYLPSDDEEEVSYRR</sequence>
<reference evidence="2 3" key="1">
    <citation type="submission" date="2019-02" db="EMBL/GenBank/DDBJ databases">
        <title>Deep-cultivation of Planctomycetes and their phenomic and genomic characterization uncovers novel biology.</title>
        <authorList>
            <person name="Wiegand S."/>
            <person name="Jogler M."/>
            <person name="Boedeker C."/>
            <person name="Pinto D."/>
            <person name="Vollmers J."/>
            <person name="Rivas-Marin E."/>
            <person name="Kohn T."/>
            <person name="Peeters S.H."/>
            <person name="Heuer A."/>
            <person name="Rast P."/>
            <person name="Oberbeckmann S."/>
            <person name="Bunk B."/>
            <person name="Jeske O."/>
            <person name="Meyerdierks A."/>
            <person name="Storesund J.E."/>
            <person name="Kallscheuer N."/>
            <person name="Luecker S."/>
            <person name="Lage O.M."/>
            <person name="Pohl T."/>
            <person name="Merkel B.J."/>
            <person name="Hornburger P."/>
            <person name="Mueller R.-W."/>
            <person name="Bruemmer F."/>
            <person name="Labrenz M."/>
            <person name="Spormann A.M."/>
            <person name="Op den Camp H."/>
            <person name="Overmann J."/>
            <person name="Amann R."/>
            <person name="Jetten M.S.M."/>
            <person name="Mascher T."/>
            <person name="Medema M.H."/>
            <person name="Devos D.P."/>
            <person name="Kaster A.-K."/>
            <person name="Ovreas L."/>
            <person name="Rohde M."/>
            <person name="Galperin M.Y."/>
            <person name="Jogler C."/>
        </authorList>
    </citation>
    <scope>NUCLEOTIDE SEQUENCE [LARGE SCALE GENOMIC DNA]</scope>
    <source>
        <strain evidence="2 3">Pla85_3_4</strain>
    </source>
</reference>
<keyword evidence="1" id="KW-0472">Membrane</keyword>
<feature type="transmembrane region" description="Helical" evidence="1">
    <location>
        <begin position="61"/>
        <end position="83"/>
    </location>
</feature>
<dbReference type="OrthoDB" id="270731at2"/>
<dbReference type="EMBL" id="CP036433">
    <property type="protein sequence ID" value="QDU97444.1"/>
    <property type="molecule type" value="Genomic_DNA"/>
</dbReference>
<evidence type="ECO:0000313" key="3">
    <source>
        <dbReference type="Proteomes" id="UP000317648"/>
    </source>
</evidence>
<dbReference type="Proteomes" id="UP000317648">
    <property type="component" value="Chromosome"/>
</dbReference>